<evidence type="ECO:0000256" key="4">
    <source>
        <dbReference type="ARBA" id="ARBA00012944"/>
    </source>
</evidence>
<evidence type="ECO:0000256" key="18">
    <source>
        <dbReference type="RuleBase" id="RU003403"/>
    </source>
</evidence>
<organism evidence="20">
    <name type="scientific">Petrolisthes haswelli</name>
    <dbReference type="NCBI Taxonomy" id="1562907"/>
    <lineage>
        <taxon>Eukaryota</taxon>
        <taxon>Metazoa</taxon>
        <taxon>Ecdysozoa</taxon>
        <taxon>Arthropoda</taxon>
        <taxon>Crustacea</taxon>
        <taxon>Multicrustacea</taxon>
        <taxon>Malacostraca</taxon>
        <taxon>Eumalacostraca</taxon>
        <taxon>Eucarida</taxon>
        <taxon>Decapoda</taxon>
        <taxon>Pleocyemata</taxon>
        <taxon>Anomura</taxon>
        <taxon>Galatheoidea</taxon>
        <taxon>Porcellanidae</taxon>
        <taxon>Petrolisthes</taxon>
    </lineage>
</organism>
<evidence type="ECO:0000256" key="8">
    <source>
        <dbReference type="ARBA" id="ARBA00022692"/>
    </source>
</evidence>
<keyword evidence="14 18" id="KW-0830">Ubiquinone</keyword>
<evidence type="ECO:0000259" key="19">
    <source>
        <dbReference type="Pfam" id="PF00361"/>
    </source>
</evidence>
<evidence type="ECO:0000256" key="2">
    <source>
        <dbReference type="ARBA" id="ARBA00004448"/>
    </source>
</evidence>
<evidence type="ECO:0000256" key="14">
    <source>
        <dbReference type="ARBA" id="ARBA00023075"/>
    </source>
</evidence>
<comment type="catalytic activity">
    <reaction evidence="17 18">
        <text>a ubiquinone + NADH + 5 H(+)(in) = a ubiquinol + NAD(+) + 4 H(+)(out)</text>
        <dbReference type="Rhea" id="RHEA:29091"/>
        <dbReference type="Rhea" id="RHEA-COMP:9565"/>
        <dbReference type="Rhea" id="RHEA-COMP:9566"/>
        <dbReference type="ChEBI" id="CHEBI:15378"/>
        <dbReference type="ChEBI" id="CHEBI:16389"/>
        <dbReference type="ChEBI" id="CHEBI:17976"/>
        <dbReference type="ChEBI" id="CHEBI:57540"/>
        <dbReference type="ChEBI" id="CHEBI:57945"/>
        <dbReference type="EC" id="7.1.1.2"/>
    </reaction>
</comment>
<dbReference type="InterPro" id="IPR050175">
    <property type="entry name" value="Complex_I_Subunit_2"/>
</dbReference>
<evidence type="ECO:0000256" key="15">
    <source>
        <dbReference type="ARBA" id="ARBA00023128"/>
    </source>
</evidence>
<keyword evidence="8 18" id="KW-0812">Transmembrane</keyword>
<comment type="similarity">
    <text evidence="3 18">Belongs to the complex I subunit 2 family.</text>
</comment>
<evidence type="ECO:0000256" key="9">
    <source>
        <dbReference type="ARBA" id="ARBA00022792"/>
    </source>
</evidence>
<feature type="transmembrane region" description="Helical" evidence="18">
    <location>
        <begin position="226"/>
        <end position="247"/>
    </location>
</feature>
<geneLocation type="mitochondrion" evidence="20"/>
<reference evidence="20" key="1">
    <citation type="submission" date="2014-10" db="EMBL/GenBank/DDBJ databases">
        <title>Complete mitochondrial genome for the porcelain crab, Petrolisthes haswelli.</title>
        <authorList>
            <person name="Gan H.M."/>
            <person name="Tan M.H."/>
            <person name="Austin C.M."/>
        </authorList>
    </citation>
    <scope>NUCLEOTIDE SEQUENCE</scope>
    <source>
        <strain evidence="20">Mar55</strain>
    </source>
</reference>
<gene>
    <name evidence="20" type="primary">nad2</name>
</gene>
<feature type="domain" description="NADH:quinone oxidoreductase/Mrp antiporter transmembrane" evidence="19">
    <location>
        <begin position="27"/>
        <end position="275"/>
    </location>
</feature>
<keyword evidence="12 18" id="KW-1133">Transmembrane helix</keyword>
<accession>A0A098GL63</accession>
<dbReference type="InterPro" id="IPR003917">
    <property type="entry name" value="NADH_UbQ_OxRdtase_chain2"/>
</dbReference>
<keyword evidence="10 18" id="KW-1278">Translocase</keyword>
<evidence type="ECO:0000313" key="20">
    <source>
        <dbReference type="EMBL" id="CEH11275.1"/>
    </source>
</evidence>
<feature type="transmembrane region" description="Helical" evidence="18">
    <location>
        <begin position="85"/>
        <end position="106"/>
    </location>
</feature>
<evidence type="ECO:0000256" key="17">
    <source>
        <dbReference type="ARBA" id="ARBA00049551"/>
    </source>
</evidence>
<dbReference type="AlphaFoldDB" id="A0A098GL63"/>
<feature type="transmembrane region" description="Helical" evidence="18">
    <location>
        <begin position="5"/>
        <end position="22"/>
    </location>
</feature>
<dbReference type="GO" id="GO:0008137">
    <property type="term" value="F:NADH dehydrogenase (ubiquinone) activity"/>
    <property type="evidence" value="ECO:0007669"/>
    <property type="project" value="UniProtKB-EC"/>
</dbReference>
<keyword evidence="13 18" id="KW-0520">NAD</keyword>
<dbReference type="PRINTS" id="PR01436">
    <property type="entry name" value="NADHDHGNASE2"/>
</dbReference>
<keyword evidence="15 18" id="KW-0496">Mitochondrion</keyword>
<feature type="transmembrane region" description="Helical" evidence="18">
    <location>
        <begin position="305"/>
        <end position="325"/>
    </location>
</feature>
<dbReference type="Pfam" id="PF00361">
    <property type="entry name" value="Proton_antipo_M"/>
    <property type="match status" value="1"/>
</dbReference>
<dbReference type="InterPro" id="IPR001750">
    <property type="entry name" value="ND/Mrp_TM"/>
</dbReference>
<proteinExistence type="inferred from homology"/>
<protein>
    <recommendedName>
        <fullName evidence="5 18">NADH-ubiquinone oxidoreductase chain 2</fullName>
        <ecNumber evidence="4 18">7.1.1.2</ecNumber>
    </recommendedName>
</protein>
<feature type="transmembrane region" description="Helical" evidence="18">
    <location>
        <begin position="259"/>
        <end position="284"/>
    </location>
</feature>
<dbReference type="PANTHER" id="PTHR46552">
    <property type="entry name" value="NADH-UBIQUINONE OXIDOREDUCTASE CHAIN 2"/>
    <property type="match status" value="1"/>
</dbReference>
<feature type="transmembrane region" description="Helical" evidence="18">
    <location>
        <begin position="165"/>
        <end position="183"/>
    </location>
</feature>
<evidence type="ECO:0000256" key="3">
    <source>
        <dbReference type="ARBA" id="ARBA00007012"/>
    </source>
</evidence>
<evidence type="ECO:0000256" key="10">
    <source>
        <dbReference type="ARBA" id="ARBA00022967"/>
    </source>
</evidence>
<feature type="transmembrane region" description="Helical" evidence="18">
    <location>
        <begin position="189"/>
        <end position="214"/>
    </location>
</feature>
<keyword evidence="16 18" id="KW-0472">Membrane</keyword>
<sequence>MFYSFFNMFFIFTLMLGSILAVSSSFWFSAWAGLELNLISFIPLIISEKNKFSSEAALKYFLIQALGSSMIIFSSSLLLFSFTVFSISLSLALLLKLGAAPMHFWFPQVMEGMMWPQAIILMTIQKMAPLFLLSSSNSIILYLSSAFSAIIGSVGGLNQVSLRKILSFSSINHLAWMLSAILISENILLIYFVLYCFISSSVALIFFFGQFFFINHLTNSKSPNSLKILSIMSILSLGGLPPFTGFIPKWYIIQELAQFNSFILLTILVFSALLTLYFYLRLGFSILVLSSFKIKPLLQKKNKSNYEIFIFMNFFGLFLPSSIILI</sequence>
<comment type="subcellular location">
    <subcellularLocation>
        <location evidence="2 18">Mitochondrion inner membrane</location>
        <topology evidence="2 18">Multi-pass membrane protein</topology>
    </subcellularLocation>
</comment>
<reference evidence="20" key="2">
    <citation type="submission" date="2014-10" db="EMBL/GenBank/DDBJ databases">
        <authorList>
            <person name="Gan H."/>
        </authorList>
    </citation>
    <scope>NUCLEOTIDE SEQUENCE</scope>
    <source>
        <strain evidence="20">Mar55</strain>
    </source>
</reference>
<evidence type="ECO:0000256" key="13">
    <source>
        <dbReference type="ARBA" id="ARBA00023027"/>
    </source>
</evidence>
<evidence type="ECO:0000256" key="1">
    <source>
        <dbReference type="ARBA" id="ARBA00003257"/>
    </source>
</evidence>
<evidence type="ECO:0000256" key="12">
    <source>
        <dbReference type="ARBA" id="ARBA00022989"/>
    </source>
</evidence>
<dbReference type="GO" id="GO:0006120">
    <property type="term" value="P:mitochondrial electron transport, NADH to ubiquinone"/>
    <property type="evidence" value="ECO:0007669"/>
    <property type="project" value="InterPro"/>
</dbReference>
<dbReference type="GO" id="GO:0005743">
    <property type="term" value="C:mitochondrial inner membrane"/>
    <property type="evidence" value="ECO:0007669"/>
    <property type="project" value="UniProtKB-SubCell"/>
</dbReference>
<keyword evidence="9 18" id="KW-0999">Mitochondrion inner membrane</keyword>
<dbReference type="PANTHER" id="PTHR46552:SF1">
    <property type="entry name" value="NADH-UBIQUINONE OXIDOREDUCTASE CHAIN 2"/>
    <property type="match status" value="1"/>
</dbReference>
<keyword evidence="11 18" id="KW-0249">Electron transport</keyword>
<evidence type="ECO:0000256" key="7">
    <source>
        <dbReference type="ARBA" id="ARBA00022660"/>
    </source>
</evidence>
<evidence type="ECO:0000256" key="11">
    <source>
        <dbReference type="ARBA" id="ARBA00022982"/>
    </source>
</evidence>
<feature type="transmembrane region" description="Helical" evidence="18">
    <location>
        <begin position="139"/>
        <end position="158"/>
    </location>
</feature>
<keyword evidence="7 18" id="KW-0679">Respiratory chain</keyword>
<dbReference type="EMBL" id="LN624374">
    <property type="protein sequence ID" value="CEH11275.1"/>
    <property type="molecule type" value="Genomic_DNA"/>
</dbReference>
<dbReference type="EC" id="7.1.1.2" evidence="4 18"/>
<comment type="function">
    <text evidence="1">Core subunit of the mitochondrial membrane respiratory chain NADH dehydrogenase (Complex I) that is believed to belong to the minimal assembly required for catalysis. Complex I functions in the transfer of electrons from NADH to the respiratory chain. The immediate electron acceptor for the enzyme is believed to be ubiquinone.</text>
</comment>
<evidence type="ECO:0000256" key="16">
    <source>
        <dbReference type="ARBA" id="ARBA00023136"/>
    </source>
</evidence>
<comment type="function">
    <text evidence="18">Core subunit of the mitochondrial membrane respiratory chain NADH dehydrogenase (Complex I) which catalyzes electron transfer from NADH through the respiratory chain, using ubiquinone as an electron acceptor. Essential for the catalytic activity and assembly of complex I.</text>
</comment>
<feature type="transmembrane region" description="Helical" evidence="18">
    <location>
        <begin position="58"/>
        <end position="79"/>
    </location>
</feature>
<name>A0A098GL63_9EUCA</name>
<evidence type="ECO:0000256" key="6">
    <source>
        <dbReference type="ARBA" id="ARBA00022448"/>
    </source>
</evidence>
<keyword evidence="6" id="KW-0813">Transport</keyword>
<evidence type="ECO:0000256" key="5">
    <source>
        <dbReference type="ARBA" id="ARBA00021008"/>
    </source>
</evidence>